<dbReference type="STRING" id="1453999.AW06_000666"/>
<dbReference type="SUPFAM" id="SSF53756">
    <property type="entry name" value="UDP-Glycosyltransferase/glycogen phosphorylase"/>
    <property type="match status" value="1"/>
</dbReference>
<dbReference type="InterPro" id="IPR017522">
    <property type="entry name" value="Sugar_tfrase_PEP-CTERM_Stp2"/>
</dbReference>
<dbReference type="NCBIfam" id="TIGR03088">
    <property type="entry name" value="stp2"/>
    <property type="match status" value="1"/>
</dbReference>
<dbReference type="EMBL" id="JDST02000012">
    <property type="protein sequence ID" value="KFB77994.1"/>
    <property type="molecule type" value="Genomic_DNA"/>
</dbReference>
<comment type="caution">
    <text evidence="3">The sequence shown here is derived from an EMBL/GenBank/DDBJ whole genome shotgun (WGS) entry which is preliminary data.</text>
</comment>
<dbReference type="Proteomes" id="UP000021315">
    <property type="component" value="Unassembled WGS sequence"/>
</dbReference>
<sequence>MKQDTRPLILHVIHHLHTGGLENGLVNLINHLPESRYRHAVACVEDFSDFRLRVTRPDTPVIALHRSRIGVWRLRQGLFRLCRQFRPTIVHSRNQSGLDALLPARLAGVPHCIHGEHGWDVDDLNGERVKPALLRRIHSPLVDRYITVSRDLRNYLVQRVHISSRRVTQIINGVDTVRFCPPSTRSQQLLPEGFAGPDAMVIGTVGRLQAVKDQETLLRAFARLVSGGGEVESRARLVIVGEGPLRDTLIRLADSLGISARTWFPGNISNVAEILHTFDLFVLPSLAEGISNTLLEAMASGLPLIATATGGNLELVTEGVNGRLFMPGDIDALTRLLSQYLGEPSMLRTHGGNAREMAVRRFSLPVMLASYQAVYEEFCDRR</sequence>
<name>A0A080MKN0_9PROT</name>
<evidence type="ECO:0000259" key="1">
    <source>
        <dbReference type="Pfam" id="PF00534"/>
    </source>
</evidence>
<dbReference type="InterPro" id="IPR050194">
    <property type="entry name" value="Glycosyltransferase_grp1"/>
</dbReference>
<accession>A0A080MKN0</accession>
<dbReference type="PANTHER" id="PTHR45947:SF3">
    <property type="entry name" value="SULFOQUINOVOSYL TRANSFERASE SQD2"/>
    <property type="match status" value="1"/>
</dbReference>
<dbReference type="InterPro" id="IPR001296">
    <property type="entry name" value="Glyco_trans_1"/>
</dbReference>
<feature type="domain" description="Glycosyl transferase family 1" evidence="1">
    <location>
        <begin position="200"/>
        <end position="356"/>
    </location>
</feature>
<keyword evidence="4" id="KW-1185">Reference proteome</keyword>
<dbReference type="InterPro" id="IPR028098">
    <property type="entry name" value="Glyco_trans_4-like_N"/>
</dbReference>
<dbReference type="Gene3D" id="3.40.50.2000">
    <property type="entry name" value="Glycogen Phosphorylase B"/>
    <property type="match status" value="2"/>
</dbReference>
<dbReference type="EC" id="2.4.-.-" evidence="3"/>
<organism evidence="3 4">
    <name type="scientific">Candidatus Accumulibacter cognatus</name>
    <dbReference type="NCBI Taxonomy" id="2954383"/>
    <lineage>
        <taxon>Bacteria</taxon>
        <taxon>Pseudomonadati</taxon>
        <taxon>Pseudomonadota</taxon>
        <taxon>Betaproteobacteria</taxon>
        <taxon>Candidatus Accumulibacter</taxon>
    </lineage>
</organism>
<reference evidence="3" key="1">
    <citation type="submission" date="2014-02" db="EMBL/GenBank/DDBJ databases">
        <title>Expanding our view of genomic diversity in Candidatus Accumulibacter clades.</title>
        <authorList>
            <person name="Skennerton C.T."/>
            <person name="Barr J.J."/>
            <person name="Slater F.R."/>
            <person name="Bond P.L."/>
            <person name="Tyson G.W."/>
        </authorList>
    </citation>
    <scope>NUCLEOTIDE SEQUENCE [LARGE SCALE GENOMIC DNA]</scope>
</reference>
<gene>
    <name evidence="3" type="primary">epsD</name>
    <name evidence="3" type="ORF">AW06_000666</name>
</gene>
<evidence type="ECO:0000313" key="4">
    <source>
        <dbReference type="Proteomes" id="UP000021315"/>
    </source>
</evidence>
<dbReference type="GO" id="GO:0016758">
    <property type="term" value="F:hexosyltransferase activity"/>
    <property type="evidence" value="ECO:0007669"/>
    <property type="project" value="TreeGrafter"/>
</dbReference>
<keyword evidence="3" id="KW-0328">Glycosyltransferase</keyword>
<protein>
    <submittedName>
        <fullName evidence="3">Glycosyltransferase EpsD</fullName>
        <ecNumber evidence="3">2.4.-.-</ecNumber>
    </submittedName>
</protein>
<dbReference type="Pfam" id="PF00534">
    <property type="entry name" value="Glycos_transf_1"/>
    <property type="match status" value="1"/>
</dbReference>
<feature type="domain" description="Glycosyltransferase subfamily 4-like N-terminal" evidence="2">
    <location>
        <begin position="19"/>
        <end position="177"/>
    </location>
</feature>
<dbReference type="RefSeq" id="WP_034945440.1">
    <property type="nucleotide sequence ID" value="NZ_JDST02000012.1"/>
</dbReference>
<evidence type="ECO:0000259" key="2">
    <source>
        <dbReference type="Pfam" id="PF13439"/>
    </source>
</evidence>
<dbReference type="Pfam" id="PF13439">
    <property type="entry name" value="Glyco_transf_4"/>
    <property type="match status" value="1"/>
</dbReference>
<evidence type="ECO:0000313" key="3">
    <source>
        <dbReference type="EMBL" id="KFB77994.1"/>
    </source>
</evidence>
<keyword evidence="3" id="KW-0808">Transferase</keyword>
<dbReference type="AlphaFoldDB" id="A0A080MKN0"/>
<dbReference type="PANTHER" id="PTHR45947">
    <property type="entry name" value="SULFOQUINOVOSYL TRANSFERASE SQD2"/>
    <property type="match status" value="1"/>
</dbReference>
<proteinExistence type="predicted"/>